<keyword evidence="1" id="KW-1133">Transmembrane helix</keyword>
<dbReference type="PANTHER" id="PTHR48090">
    <property type="entry name" value="UNDECAPRENYL-PHOSPHATE 4-DEOXY-4-FORMAMIDO-L-ARABINOSE TRANSFERASE-RELATED"/>
    <property type="match status" value="1"/>
</dbReference>
<dbReference type="SUPFAM" id="SSF53448">
    <property type="entry name" value="Nucleotide-diphospho-sugar transferases"/>
    <property type="match status" value="1"/>
</dbReference>
<protein>
    <submittedName>
        <fullName evidence="3">Glycosyl transferase family 2</fullName>
        <ecNumber evidence="3">2.4.2.53</ecNumber>
    </submittedName>
</protein>
<keyword evidence="1" id="KW-0472">Membrane</keyword>
<evidence type="ECO:0000313" key="3">
    <source>
        <dbReference type="EMBL" id="KWT86765.1"/>
    </source>
</evidence>
<keyword evidence="3" id="KW-0328">Glycosyltransferase</keyword>
<dbReference type="PANTHER" id="PTHR48090:SF7">
    <property type="entry name" value="RFBJ PROTEIN"/>
    <property type="match status" value="1"/>
</dbReference>
<dbReference type="InterPro" id="IPR050256">
    <property type="entry name" value="Glycosyltransferase_2"/>
</dbReference>
<dbReference type="RefSeq" id="WP_085052111.1">
    <property type="nucleotide sequence ID" value="NZ_LNQR01000056.1"/>
</dbReference>
<feature type="transmembrane region" description="Helical" evidence="1">
    <location>
        <begin position="210"/>
        <end position="229"/>
    </location>
</feature>
<feature type="domain" description="Glycosyltransferase 2-like" evidence="2">
    <location>
        <begin position="6"/>
        <end position="162"/>
    </location>
</feature>
<dbReference type="EC" id="2.4.2.53" evidence="3"/>
<dbReference type="GO" id="GO:0099621">
    <property type="term" value="F:undecaprenyl-phosphate 4-deoxy-4-formamido-L-arabinose transferase activity"/>
    <property type="evidence" value="ECO:0007669"/>
    <property type="project" value="UniProtKB-EC"/>
</dbReference>
<dbReference type="CDD" id="cd04179">
    <property type="entry name" value="DPM_DPG-synthase_like"/>
    <property type="match status" value="1"/>
</dbReference>
<proteinExistence type="predicted"/>
<sequence>MSKILIIIPAYNEEKSIGTVIEKIRRTSPEADILVVSDGSGDNTVEISRGLGAHVINHAFNLGYGGALQSGFRFALKKNYDIVITMDADGQHDPAYIENLLTARAQHSANVVIGTRFLESDYKAGILKRAGISLFSAIIRIYTGKRITDPTSGFQLMDSSVLSYLSHGDNFPLDYPDANMIMLLHKKKFIVVETPVKMFNRLDGVSMHSGIKPLIYMIRMFLAIIMVVLRRD</sequence>
<evidence type="ECO:0000256" key="1">
    <source>
        <dbReference type="SAM" id="Phobius"/>
    </source>
</evidence>
<keyword evidence="3" id="KW-0808">Transferase</keyword>
<name>A0ABR5SH36_9BACT</name>
<dbReference type="InterPro" id="IPR029044">
    <property type="entry name" value="Nucleotide-diphossugar_trans"/>
</dbReference>
<dbReference type="Pfam" id="PF00535">
    <property type="entry name" value="Glycos_transf_2"/>
    <property type="match status" value="1"/>
</dbReference>
<evidence type="ECO:0000259" key="2">
    <source>
        <dbReference type="Pfam" id="PF00535"/>
    </source>
</evidence>
<accession>A0ABR5SH36</accession>
<dbReference type="Gene3D" id="3.90.550.10">
    <property type="entry name" value="Spore Coat Polysaccharide Biosynthesis Protein SpsA, Chain A"/>
    <property type="match status" value="1"/>
</dbReference>
<comment type="caution">
    <text evidence="3">The sequence shown here is derived from an EMBL/GenBank/DDBJ whole genome shotgun (WGS) entry which is preliminary data.</text>
</comment>
<organism evidence="3 4">
    <name type="scientific">Candidatus Magnetominusculus xianensis</name>
    <dbReference type="NCBI Taxonomy" id="1748249"/>
    <lineage>
        <taxon>Bacteria</taxon>
        <taxon>Pseudomonadati</taxon>
        <taxon>Nitrospirota</taxon>
        <taxon>Nitrospiria</taxon>
        <taxon>Nitrospirales</taxon>
        <taxon>Nitrospiraceae</taxon>
        <taxon>Candidatus Magnetominusculus</taxon>
    </lineage>
</organism>
<reference evidence="3 4" key="1">
    <citation type="submission" date="2015-11" db="EMBL/GenBank/DDBJ databases">
        <authorList>
            <person name="Lin W."/>
        </authorList>
    </citation>
    <scope>NUCLEOTIDE SEQUENCE [LARGE SCALE GENOMIC DNA]</scope>
    <source>
        <strain evidence="3 4">HCH-1</strain>
    </source>
</reference>
<gene>
    <name evidence="3" type="ORF">ASN18_1488</name>
</gene>
<keyword evidence="4" id="KW-1185">Reference proteome</keyword>
<dbReference type="InterPro" id="IPR001173">
    <property type="entry name" value="Glyco_trans_2-like"/>
</dbReference>
<dbReference type="Proteomes" id="UP000060487">
    <property type="component" value="Unassembled WGS sequence"/>
</dbReference>
<dbReference type="EMBL" id="LNQR01000056">
    <property type="protein sequence ID" value="KWT86765.1"/>
    <property type="molecule type" value="Genomic_DNA"/>
</dbReference>
<keyword evidence="1" id="KW-0812">Transmembrane</keyword>
<evidence type="ECO:0000313" key="4">
    <source>
        <dbReference type="Proteomes" id="UP000060487"/>
    </source>
</evidence>